<evidence type="ECO:0000313" key="2">
    <source>
        <dbReference type="EMBL" id="EHY90567.1"/>
    </source>
</evidence>
<sequence>MVRSSLTRTTRNTRTPWRCHGVRAVLGTLVLLAATSVTACTTDNGEPAPIPTQEAALDGLTCEAQKTKEPCTDIEVDGRIWRYAYLPATQKTSDTVVLDFGGPGHSVLSGEVGLSAFLTAFPALQSRYNIVVPEEPWVTQAVSTECQDAQSRYYLAAREASATVDTVAKDMASRCGLADSSQRWGFDAPTYQKLIETINARHGLTLKGFIGHSWGSVRLTYLDAPKLDWAILVRPFPVGTDQATLIAERAVALADLQAGIRPVSPTAVAGRSLPVMAFDQYSAVVDLGYINDQSFDEISPHVLDGTDTVQIGRLSDGLWMRYGRDSISPGSLAQLQETCASAGEVPALPTEVTSVTDILRLRQAPCHAMPATPVKPEFAPSMCVVTSPRDTVTPGKLVRSTYADTSTRVRFVESTQRSHSSFAGLDECLTEYTDPATP</sequence>
<evidence type="ECO:0000313" key="3">
    <source>
        <dbReference type="Proteomes" id="UP000004705"/>
    </source>
</evidence>
<name>H8G9R4_9PSEU</name>
<dbReference type="Proteomes" id="UP000004705">
    <property type="component" value="Chromosome"/>
</dbReference>
<proteinExistence type="predicted"/>
<evidence type="ECO:0008006" key="4">
    <source>
        <dbReference type="Google" id="ProtNLM"/>
    </source>
</evidence>
<dbReference type="HOGENOM" id="CLU_625406_0_0_11"/>
<gene>
    <name evidence="2" type="ORF">SacazDRAFT_03704</name>
</gene>
<dbReference type="AlphaFoldDB" id="H8G9R4"/>
<reference evidence="2 3" key="1">
    <citation type="journal article" date="2012" name="Stand. Genomic Sci.">
        <title>Genome sequence of the soil bacterium Saccharomonospora azurea type strain (NA-128(T)).</title>
        <authorList>
            <person name="Klenk H.P."/>
            <person name="Held B."/>
            <person name="Lucas S."/>
            <person name="Lapidus A."/>
            <person name="Copeland A."/>
            <person name="Hammon N."/>
            <person name="Pitluck S."/>
            <person name="Goodwin L.A."/>
            <person name="Han C."/>
            <person name="Tapia R."/>
            <person name="Brambilla E.M."/>
            <person name="Potter G."/>
            <person name="Land M."/>
            <person name="Ivanova N."/>
            <person name="Rohde M."/>
            <person name="Goker M."/>
            <person name="Detter J.C."/>
            <person name="Kyrpides N.C."/>
            <person name="Woyke T."/>
        </authorList>
    </citation>
    <scope>NUCLEOTIDE SEQUENCE [LARGE SCALE GENOMIC DNA]</scope>
    <source>
        <strain evidence="2 3">NA-128</strain>
    </source>
</reference>
<keyword evidence="1" id="KW-0732">Signal</keyword>
<feature type="signal peptide" evidence="1">
    <location>
        <begin position="1"/>
        <end position="39"/>
    </location>
</feature>
<evidence type="ECO:0000256" key="1">
    <source>
        <dbReference type="SAM" id="SignalP"/>
    </source>
</evidence>
<keyword evidence="3" id="KW-1185">Reference proteome</keyword>
<protein>
    <recommendedName>
        <fullName evidence="4">Hydrolase or acyltransferase of alpha/beta superfamily</fullName>
    </recommendedName>
</protein>
<feature type="chain" id="PRO_5003611827" description="Hydrolase or acyltransferase of alpha/beta superfamily" evidence="1">
    <location>
        <begin position="40"/>
        <end position="438"/>
    </location>
</feature>
<accession>H8G9R4</accession>
<dbReference type="EMBL" id="CM001466">
    <property type="protein sequence ID" value="EHY90567.1"/>
    <property type="molecule type" value="Genomic_DNA"/>
</dbReference>
<organism evidence="2 3">
    <name type="scientific">Saccharomonospora azurea NA-128</name>
    <dbReference type="NCBI Taxonomy" id="882081"/>
    <lineage>
        <taxon>Bacteria</taxon>
        <taxon>Bacillati</taxon>
        <taxon>Actinomycetota</taxon>
        <taxon>Actinomycetes</taxon>
        <taxon>Pseudonocardiales</taxon>
        <taxon>Pseudonocardiaceae</taxon>
        <taxon>Saccharomonospora</taxon>
    </lineage>
</organism>